<dbReference type="GeneID" id="119721549"/>
<dbReference type="SUPFAM" id="SSF57424">
    <property type="entry name" value="LDL receptor-like module"/>
    <property type="match status" value="10"/>
</dbReference>
<dbReference type="OMA" id="HEGITET"/>
<dbReference type="PRINTS" id="PR00261">
    <property type="entry name" value="LDLRECEPTOR"/>
</dbReference>
<feature type="disulfide bond" evidence="12">
    <location>
        <begin position="1644"/>
        <end position="1659"/>
    </location>
</feature>
<dbReference type="SMART" id="SM00042">
    <property type="entry name" value="CUB"/>
    <property type="match status" value="2"/>
</dbReference>
<dbReference type="PROSITE" id="PS01180">
    <property type="entry name" value="CUB"/>
    <property type="match status" value="2"/>
</dbReference>
<feature type="transmembrane region" description="Helical" evidence="14">
    <location>
        <begin position="2120"/>
        <end position="2144"/>
    </location>
</feature>
<dbReference type="FunFam" id="1.20.1070.10:FF:000343">
    <property type="entry name" value="Uncharacterized protein"/>
    <property type="match status" value="1"/>
</dbReference>
<evidence type="ECO:0000256" key="15">
    <source>
        <dbReference type="SAM" id="SignalP"/>
    </source>
</evidence>
<evidence type="ECO:0000313" key="19">
    <source>
        <dbReference type="Proteomes" id="UP000887568"/>
    </source>
</evidence>
<comment type="subcellular location">
    <subcellularLocation>
        <location evidence="1">Cell membrane</location>
        <topology evidence="1">Multi-pass membrane protein</topology>
    </subcellularLocation>
</comment>
<dbReference type="SUPFAM" id="SSF49854">
    <property type="entry name" value="Spermadhesin, CUB domain"/>
    <property type="match status" value="2"/>
</dbReference>
<keyword evidence="9 12" id="KW-1015">Disulfide bond</keyword>
<comment type="caution">
    <text evidence="12">Lacks conserved residue(s) required for the propagation of feature annotation.</text>
</comment>
<evidence type="ECO:0000256" key="1">
    <source>
        <dbReference type="ARBA" id="ARBA00004651"/>
    </source>
</evidence>
<dbReference type="Pfam" id="PF00001">
    <property type="entry name" value="7tm_1"/>
    <property type="match status" value="2"/>
</dbReference>
<evidence type="ECO:0000256" key="5">
    <source>
        <dbReference type="ARBA" id="ARBA00022737"/>
    </source>
</evidence>
<dbReference type="PANTHER" id="PTHR24372:SF77">
    <property type="entry name" value="G-PROTEIN COUPLED RECEPTORS FAMILY 1 PROFILE DOMAIN-CONTAINING PROTEIN"/>
    <property type="match status" value="1"/>
</dbReference>
<dbReference type="SUPFAM" id="SSF52058">
    <property type="entry name" value="L domain-like"/>
    <property type="match status" value="1"/>
</dbReference>
<evidence type="ECO:0000256" key="2">
    <source>
        <dbReference type="ARBA" id="ARBA00022475"/>
    </source>
</evidence>
<dbReference type="GO" id="GO:0009755">
    <property type="term" value="P:hormone-mediated signaling pathway"/>
    <property type="evidence" value="ECO:0007669"/>
    <property type="project" value="TreeGrafter"/>
</dbReference>
<evidence type="ECO:0000256" key="9">
    <source>
        <dbReference type="ARBA" id="ARBA00023157"/>
    </source>
</evidence>
<feature type="disulfide bond" evidence="12">
    <location>
        <begin position="1593"/>
        <end position="1611"/>
    </location>
</feature>
<dbReference type="InterPro" id="IPR000276">
    <property type="entry name" value="GPCR_Rhodpsn"/>
</dbReference>
<dbReference type="InterPro" id="IPR032675">
    <property type="entry name" value="LRR_dom_sf"/>
</dbReference>
<feature type="transmembrane region" description="Helical" evidence="14">
    <location>
        <begin position="1906"/>
        <end position="1930"/>
    </location>
</feature>
<dbReference type="Gene3D" id="4.10.1220.10">
    <property type="entry name" value="EGF-type module"/>
    <property type="match status" value="1"/>
</dbReference>
<feature type="transmembrane region" description="Helical" evidence="14">
    <location>
        <begin position="1966"/>
        <end position="1985"/>
    </location>
</feature>
<dbReference type="Pfam" id="PF00431">
    <property type="entry name" value="CUB"/>
    <property type="match status" value="2"/>
</dbReference>
<dbReference type="CDD" id="cd00041">
    <property type="entry name" value="CUB"/>
    <property type="match status" value="2"/>
</dbReference>
<feature type="disulfide bond" evidence="12">
    <location>
        <begin position="529"/>
        <end position="544"/>
    </location>
</feature>
<feature type="domain" description="G-protein coupled receptors family 1 profile" evidence="17">
    <location>
        <begin position="1885"/>
        <end position="2176"/>
    </location>
</feature>
<proteinExistence type="predicted"/>
<feature type="transmembrane region" description="Helical" evidence="14">
    <location>
        <begin position="1997"/>
        <end position="2017"/>
    </location>
</feature>
<dbReference type="Pfam" id="PF13855">
    <property type="entry name" value="LRR_8"/>
    <property type="match status" value="1"/>
</dbReference>
<feature type="disulfide bond" evidence="12">
    <location>
        <begin position="680"/>
        <end position="695"/>
    </location>
</feature>
<dbReference type="SMART" id="SM00192">
    <property type="entry name" value="LDLa"/>
    <property type="match status" value="12"/>
</dbReference>
<dbReference type="Proteomes" id="UP000887568">
    <property type="component" value="Unplaced"/>
</dbReference>
<dbReference type="OrthoDB" id="6022531at2759"/>
<keyword evidence="7" id="KW-0297">G-protein coupled receptor</keyword>
<keyword evidence="15" id="KW-0732">Signal</keyword>
<feature type="domain" description="CUB" evidence="16">
    <location>
        <begin position="1439"/>
        <end position="1551"/>
    </location>
</feature>
<dbReference type="InterPro" id="IPR002172">
    <property type="entry name" value="LDrepeatLR_classA_rpt"/>
</dbReference>
<dbReference type="PROSITE" id="PS50262">
    <property type="entry name" value="G_PROTEIN_RECEP_F1_2"/>
    <property type="match status" value="1"/>
</dbReference>
<dbReference type="RefSeq" id="XP_038047556.1">
    <property type="nucleotide sequence ID" value="XM_038191628.1"/>
</dbReference>
<evidence type="ECO:0000256" key="7">
    <source>
        <dbReference type="ARBA" id="ARBA00023040"/>
    </source>
</evidence>
<keyword evidence="8 14" id="KW-0472">Membrane</keyword>
<feature type="transmembrane region" description="Helical" evidence="14">
    <location>
        <begin position="2156"/>
        <end position="2176"/>
    </location>
</feature>
<name>A0A913Z963_PATMI</name>
<keyword evidence="11" id="KW-0807">Transducer</keyword>
<evidence type="ECO:0000256" key="11">
    <source>
        <dbReference type="ARBA" id="ARBA00023224"/>
    </source>
</evidence>
<keyword evidence="3" id="KW-0433">Leucine-rich repeat</keyword>
<protein>
    <recommendedName>
        <fullName evidence="20">G-protein coupled receptor GRL101</fullName>
    </recommendedName>
</protein>
<dbReference type="Pfam" id="PF00057">
    <property type="entry name" value="Ldl_recept_a"/>
    <property type="match status" value="4"/>
</dbReference>
<feature type="disulfide bond" evidence="12">
    <location>
        <begin position="1079"/>
        <end position="1094"/>
    </location>
</feature>
<feature type="domain" description="CUB" evidence="16">
    <location>
        <begin position="1294"/>
        <end position="1403"/>
    </location>
</feature>
<feature type="disulfide bond" evidence="12">
    <location>
        <begin position="1043"/>
        <end position="1058"/>
    </location>
</feature>
<feature type="signal peptide" evidence="15">
    <location>
        <begin position="1"/>
        <end position="27"/>
    </location>
</feature>
<dbReference type="EnsemblMetazoa" id="XM_038191628.1">
    <property type="protein sequence ID" value="XP_038047556.1"/>
    <property type="gene ID" value="LOC119721549"/>
</dbReference>
<dbReference type="PROSITE" id="PS51450">
    <property type="entry name" value="LRR"/>
    <property type="match status" value="1"/>
</dbReference>
<dbReference type="CDD" id="cd00112">
    <property type="entry name" value="LDLa"/>
    <property type="match status" value="9"/>
</dbReference>
<accession>A0A913Z963</accession>
<feature type="disulfide bond" evidence="12">
    <location>
        <begin position="1276"/>
        <end position="1291"/>
    </location>
</feature>
<organism evidence="18 19">
    <name type="scientific">Patiria miniata</name>
    <name type="common">Bat star</name>
    <name type="synonym">Asterina miniata</name>
    <dbReference type="NCBI Taxonomy" id="46514"/>
    <lineage>
        <taxon>Eukaryota</taxon>
        <taxon>Metazoa</taxon>
        <taxon>Echinodermata</taxon>
        <taxon>Eleutherozoa</taxon>
        <taxon>Asterozoa</taxon>
        <taxon>Asteroidea</taxon>
        <taxon>Valvatacea</taxon>
        <taxon>Valvatida</taxon>
        <taxon>Asterinidae</taxon>
        <taxon>Patiria</taxon>
    </lineage>
</organism>
<dbReference type="Gene3D" id="1.20.1070.10">
    <property type="entry name" value="Rhodopsin 7-helix transmembrane proteins"/>
    <property type="match status" value="1"/>
</dbReference>
<evidence type="ECO:0000256" key="8">
    <source>
        <dbReference type="ARBA" id="ARBA00023136"/>
    </source>
</evidence>
<evidence type="ECO:0000259" key="16">
    <source>
        <dbReference type="PROSITE" id="PS01180"/>
    </source>
</evidence>
<dbReference type="PANTHER" id="PTHR24372">
    <property type="entry name" value="GLYCOPROTEIN HORMONE RECEPTOR"/>
    <property type="match status" value="1"/>
</dbReference>
<feature type="disulfide bond" evidence="12">
    <location>
        <begin position="1605"/>
        <end position="1620"/>
    </location>
</feature>
<dbReference type="InterPro" id="IPR000859">
    <property type="entry name" value="CUB_dom"/>
</dbReference>
<feature type="disulfide bond" evidence="12">
    <location>
        <begin position="718"/>
        <end position="733"/>
    </location>
</feature>
<dbReference type="PROSITE" id="PS50068">
    <property type="entry name" value="LDLRA_2"/>
    <property type="match status" value="11"/>
</dbReference>
<dbReference type="GO" id="GO:0008528">
    <property type="term" value="F:G protein-coupled peptide receptor activity"/>
    <property type="evidence" value="ECO:0007669"/>
    <property type="project" value="TreeGrafter"/>
</dbReference>
<evidence type="ECO:0000256" key="14">
    <source>
        <dbReference type="SAM" id="Phobius"/>
    </source>
</evidence>
<keyword evidence="5" id="KW-0677">Repeat</keyword>
<dbReference type="InterPro" id="IPR036055">
    <property type="entry name" value="LDL_receptor-like_sf"/>
</dbReference>
<evidence type="ECO:0000313" key="18">
    <source>
        <dbReference type="EnsemblMetazoa" id="XP_038047556.1"/>
    </source>
</evidence>
<feature type="disulfide bond" evidence="12">
    <location>
        <begin position="488"/>
        <end position="503"/>
    </location>
</feature>
<feature type="region of interest" description="Disordered" evidence="13">
    <location>
        <begin position="2186"/>
        <end position="2217"/>
    </location>
</feature>
<feature type="disulfide bond" evidence="12">
    <location>
        <begin position="1238"/>
        <end position="1253"/>
    </location>
</feature>
<dbReference type="GO" id="GO:0007189">
    <property type="term" value="P:adenylate cyclase-activating G protein-coupled receptor signaling pathway"/>
    <property type="evidence" value="ECO:0007669"/>
    <property type="project" value="TreeGrafter"/>
</dbReference>
<dbReference type="InterPro" id="IPR001611">
    <property type="entry name" value="Leu-rich_rpt"/>
</dbReference>
<evidence type="ECO:0000256" key="12">
    <source>
        <dbReference type="PROSITE-ProRule" id="PRU00124"/>
    </source>
</evidence>
<dbReference type="Gene3D" id="2.60.120.290">
    <property type="entry name" value="Spermadhesin, CUB domain"/>
    <property type="match status" value="2"/>
</dbReference>
<evidence type="ECO:0008006" key="20">
    <source>
        <dbReference type="Google" id="ProtNLM"/>
    </source>
</evidence>
<dbReference type="SUPFAM" id="SSF81321">
    <property type="entry name" value="Family A G protein-coupled receptor-like"/>
    <property type="match status" value="1"/>
</dbReference>
<evidence type="ECO:0000259" key="17">
    <source>
        <dbReference type="PROSITE" id="PS50262"/>
    </source>
</evidence>
<dbReference type="Gene3D" id="3.80.10.10">
    <property type="entry name" value="Ribonuclease Inhibitor"/>
    <property type="match status" value="1"/>
</dbReference>
<reference evidence="18" key="1">
    <citation type="submission" date="2022-11" db="UniProtKB">
        <authorList>
            <consortium name="EnsemblMetazoa"/>
        </authorList>
    </citation>
    <scope>IDENTIFICATION</scope>
</reference>
<keyword evidence="6 14" id="KW-1133">Transmembrane helix</keyword>
<evidence type="ECO:0000256" key="4">
    <source>
        <dbReference type="ARBA" id="ARBA00022692"/>
    </source>
</evidence>
<feature type="chain" id="PRO_5037824447" description="G-protein coupled receptor GRL101" evidence="15">
    <location>
        <begin position="28"/>
        <end position="2217"/>
    </location>
</feature>
<feature type="transmembrane region" description="Helical" evidence="14">
    <location>
        <begin position="1873"/>
        <end position="1894"/>
    </location>
</feature>
<feature type="transmembrane region" description="Helical" evidence="14">
    <location>
        <begin position="2072"/>
        <end position="2099"/>
    </location>
</feature>
<sequence>MGRVWPWLVPPLLAVALHLVCYTPVLSRNSVSPDEFCRAVLLNSSNQIVVISDDSSTLCLNVTAPPGTVIRATLHRSVAIVFDNSVCAFSFDGFEFFSTRCREKIEVFSPRELLTMVSTFNPGSRPRFSFEAVSNEQVCGNGDHLCTFNNGSFCIGENTTCLCLTDGYCYDYEEVCPYIVLDSNQVVSISEEVGLYSEWSGDVTKGTSCWAVPVLPGMIINVTFQSSVDQFFTRIINKTFEGFLIKHYESFVVPRTASFVNGFGVIILSTALYNESSNSTFTFNLQKNRFNFNFFGGHQEVTCRPDEFKCGTGGAICYDSTIVCDGRQDCDSSLRHDERDCDYCEDDDQIILPRNSSYDIKYPAGQLRGDPTSLTSTRASCSWTVQARSDQVIRIRFLVPTTHSLLKLFHLNFFVGSPWKRVAAFFKFDESSMVIHSSEVRITFSKIIFEYPSRLYLRIESEYPASCKNETEFSCVPDNVCIPISKRCDGFPDCDSKADEIGCGTCYSHQFRCLTSDGHSTCVFSSYICDQQPHCQNMYDELNCATCGPPVDVSDGGIYQLTSPHSSDSQPITCVWLVYASPGHLINIRVTDTSLIISGNIRVGSGHDPSNESSTIINKSTGTIPEGFTVHLGRAWISCVVSNNNFSFEITQLSEVVQCNTTTEFACSSGVQCVAADLRCDSLRHCDDYSDELGCLTCSKDQYLCGHQGECVDSQQICDISNDCGNFEDEWECYSTCGPSLVNVNISAVLSVPSIQHSIYVCVWQITSDLNTYLTMEVVTMEIGPESYISFGNGHEISSMLAKETDMQVAGTLYLFYGNQMWMVAHIFSDAFDFEATLNAGTIRGSCDAQSLQSGSKCVPGSSRCNGRADLPDYSDEVDCGVCGTTNLNLSTHKEVVTVEVAYGHDGYKQQLVTVSVRDHQNIPLVIANTTSNISECVWKVSSSRGTRIEITVARFVGTNLRIGNGHDPSEGAPIWSHSETLLSRKTLFSSGSAVWITTVVYSYHWEPYQLQFTLRNFTSIDCDEGQFACTSETMCLNQSSVCNGIHECPTYADELSCTSCQEEFLCSTGECIAIDNVCNRYSDCPKRNDEFNCGFCGETNIALNASVSRFFTAAFDVNRENDCVWTVTAEPSTRILITVITHRYLSTTFCDGNYGDFVRDSNRSGCTELATLQGSTAVFRRQASSSGPALWIEDTVHSYYDNWDLTLTLSQFVDIVCQNGEYMCPSGRTCIDQSAVCDGWPDCPEYEDEFGCRGCSKEEFACRTGSECYEKQHICDGSLNCNDFSDEFHCGPCSDRHVNMTLGYANLTSPGWPWNYPTNIRCYWFVLAPEDHRILVIFLEFETENRFDYLKWSSGRTLTDGLKISGSNSPSRIASRGTELSLHFFSDWSIEEKGFLLQLEQKPADEISCEVGEVMCQYTEFICVPPNTEVLQCPQNNCGEDTVLVDLLPVNFSSPNYPANYPAALDCTWTITTSWFLVIFVQIEDFFTEAIYDVVQFQGPTFYGDLTSDFKMDGTTKVRSMVFNSSSMFIKFTSDTARERRGFRVSIETVPIFSPHFTWCDVDESSGEDCETMLIEEIPVSCDMHNKSLFDCKDGSCVIPEARCDGFTDCNSGLDEQNCENIHCPEFYACNVSSKCIYWQEVCDGTADCGSGDDEIDCVNKRCPNGCKYGCKCSYDVDDFHVRCQQGWSQNTLANTAKRTGALELSHGDIRTLELGAFKGLHYLQALYLTDNHIQWIQQGAFAGLNITYLDISNNNITRIDLPIFYELEQLETLMMVNVPIRSISAVAFLGLSSLKTLVIIAKLRRDMFIEVKKGAFQELKSLQTVYVDDYRLCCDFAELEHFSVETDCRTTELQPPLNLCGSLLQNHVLRVALWVLGLSALLGNVVVIIWRIKGAGGRGGKKTHSFMVLNLAISDSMMGVYMLMIAVADLSYGEAYFRTASVWRSSVVCKIAGVISVLSSEASVFFVTLISIDCFLCIVFPFSRGIHLRDRSTKIVVGLLWFVAVCLSVVPTFSVRPDSDLYGLSDVCIGLPFTTKAAGADSIQAELNTNNPLGSQQLTLNVGTDKKPAWILSVVLFLGVNLVCFLVVFCCYVAIFVSVKRSSKLVRKSAHRNREIKMAVKMAVIVGTDFACWMPVIIMGILSQTNTIEIGADMYGWIVVFILPINSSLNPYLYTIYSACTPRATSNSNSVDKPDKKNRNTRSVETLDVSMSELK</sequence>
<dbReference type="InterPro" id="IPR023415">
    <property type="entry name" value="LDLR_class-A_CS"/>
</dbReference>
<dbReference type="InterPro" id="IPR017452">
    <property type="entry name" value="GPCR_Rhodpsn_7TM"/>
</dbReference>
<dbReference type="GO" id="GO:0005886">
    <property type="term" value="C:plasma membrane"/>
    <property type="evidence" value="ECO:0007669"/>
    <property type="project" value="UniProtKB-SubCell"/>
</dbReference>
<evidence type="ECO:0000256" key="13">
    <source>
        <dbReference type="SAM" id="MobiDB-lite"/>
    </source>
</evidence>
<evidence type="ECO:0000256" key="3">
    <source>
        <dbReference type="ARBA" id="ARBA00022614"/>
    </source>
</evidence>
<keyword evidence="19" id="KW-1185">Reference proteome</keyword>
<evidence type="ECO:0000256" key="10">
    <source>
        <dbReference type="ARBA" id="ARBA00023170"/>
    </source>
</evidence>
<keyword evidence="4 14" id="KW-0812">Transmembrane</keyword>
<keyword evidence="2" id="KW-1003">Cell membrane</keyword>
<dbReference type="InterPro" id="IPR035914">
    <property type="entry name" value="Sperma_CUB_dom_sf"/>
</dbReference>
<evidence type="ECO:0000256" key="6">
    <source>
        <dbReference type="ARBA" id="ARBA00022989"/>
    </source>
</evidence>
<keyword evidence="10" id="KW-0675">Receptor</keyword>
<dbReference type="Gene3D" id="4.10.400.10">
    <property type="entry name" value="Low-density Lipoprotein Receptor"/>
    <property type="match status" value="10"/>
</dbReference>
<dbReference type="PROSITE" id="PS01209">
    <property type="entry name" value="LDLRA_1"/>
    <property type="match status" value="2"/>
</dbReference>
<feature type="disulfide bond" evidence="12">
    <location>
        <begin position="1067"/>
        <end position="1085"/>
    </location>
</feature>